<feature type="domain" description="Transposase IS116/IS110/IS902 C-terminal" evidence="2">
    <location>
        <begin position="269"/>
        <end position="354"/>
    </location>
</feature>
<dbReference type="GO" id="GO:0004803">
    <property type="term" value="F:transposase activity"/>
    <property type="evidence" value="ECO:0007669"/>
    <property type="project" value="InterPro"/>
</dbReference>
<dbReference type="PANTHER" id="PTHR33055">
    <property type="entry name" value="TRANSPOSASE FOR INSERTION SEQUENCE ELEMENT IS1111A"/>
    <property type="match status" value="1"/>
</dbReference>
<evidence type="ECO:0000259" key="1">
    <source>
        <dbReference type="Pfam" id="PF01548"/>
    </source>
</evidence>
<keyword evidence="4" id="KW-1185">Reference proteome</keyword>
<dbReference type="PANTHER" id="PTHR33055:SF3">
    <property type="entry name" value="PUTATIVE TRANSPOSASE FOR IS117-RELATED"/>
    <property type="match status" value="1"/>
</dbReference>
<name>A0A5A7S1X9_9NOCA</name>
<evidence type="ECO:0000313" key="4">
    <source>
        <dbReference type="Proteomes" id="UP000322244"/>
    </source>
</evidence>
<dbReference type="NCBIfam" id="NF033542">
    <property type="entry name" value="transpos_IS110"/>
    <property type="match status" value="1"/>
</dbReference>
<dbReference type="EMBL" id="VLNY01000021">
    <property type="protein sequence ID" value="KAA0017657.1"/>
    <property type="molecule type" value="Genomic_DNA"/>
</dbReference>
<dbReference type="OrthoDB" id="3188901at2"/>
<comment type="caution">
    <text evidence="3">The sequence shown here is derived from an EMBL/GenBank/DDBJ whole genome shotgun (WGS) entry which is preliminary data.</text>
</comment>
<accession>A0A5A7S1X9</accession>
<proteinExistence type="predicted"/>
<dbReference type="GO" id="GO:0003677">
    <property type="term" value="F:DNA binding"/>
    <property type="evidence" value="ECO:0007669"/>
    <property type="project" value="InterPro"/>
</dbReference>
<dbReference type="Pfam" id="PF01548">
    <property type="entry name" value="DEDD_Tnp_IS110"/>
    <property type="match status" value="1"/>
</dbReference>
<dbReference type="InterPro" id="IPR047650">
    <property type="entry name" value="Transpos_IS110"/>
</dbReference>
<dbReference type="Proteomes" id="UP000322244">
    <property type="component" value="Unassembled WGS sequence"/>
</dbReference>
<dbReference type="Pfam" id="PF02371">
    <property type="entry name" value="Transposase_20"/>
    <property type="match status" value="1"/>
</dbReference>
<reference evidence="3 4" key="1">
    <citation type="submission" date="2019-07" db="EMBL/GenBank/DDBJ databases">
        <title>Rhodococcus cavernicolus sp. nov., isolated from a cave.</title>
        <authorList>
            <person name="Lee S.D."/>
        </authorList>
    </citation>
    <scope>NUCLEOTIDE SEQUENCE [LARGE SCALE GENOMIC DNA]</scope>
    <source>
        <strain evidence="3 4">C1-24</strain>
    </source>
</reference>
<feature type="domain" description="Transposase IS110-like N-terminal" evidence="1">
    <location>
        <begin position="6"/>
        <end position="162"/>
    </location>
</feature>
<dbReference type="GO" id="GO:0006313">
    <property type="term" value="P:DNA transposition"/>
    <property type="evidence" value="ECO:0007669"/>
    <property type="project" value="InterPro"/>
</dbReference>
<dbReference type="InterPro" id="IPR002525">
    <property type="entry name" value="Transp_IS110-like_N"/>
</dbReference>
<sequence>MPAIWAGIDSGKRAHHCVVIDQSGTVLLSKRVENDEAVLLELITTVTEIAAGDDLCWATDLNAGGAALLIALLANHGQQMLYIPGRIVHHAAATYCGDGKTDAKDARIIADQARMRTDLQPVRGADQISVDLRLLTSRRSDVIYERVRAINRLRATLLEYFPALERAFDYSKSKAALTLLSGYATPDSLRRMGVARLTAWLKARGCRNSSAVAHTAVDAAHTQHTMLATQRVGSALVARLAAEITRIDAELAEIDTELTQRFSQHHDAAILVSMPGFGPVLAATFLAQIGGTLDGFDTVDRLACVAGLAPVPRDSGRISGNLHRPRRFNRRLLRTCYLAALSSLKNSPASRAFYDRKRAAGKSHKQALIALARRRINVIWAMLRDHTLYQEPALANTPLAA</sequence>
<evidence type="ECO:0000259" key="2">
    <source>
        <dbReference type="Pfam" id="PF02371"/>
    </source>
</evidence>
<evidence type="ECO:0000313" key="3">
    <source>
        <dbReference type="EMBL" id="KAA0017657.1"/>
    </source>
</evidence>
<dbReference type="AlphaFoldDB" id="A0A5A7S1X9"/>
<protein>
    <submittedName>
        <fullName evidence="3">IS110 family transposase</fullName>
    </submittedName>
</protein>
<gene>
    <name evidence="3" type="ORF">FOY51_24765</name>
</gene>
<dbReference type="InterPro" id="IPR003346">
    <property type="entry name" value="Transposase_20"/>
</dbReference>
<dbReference type="RefSeq" id="WP_149432954.1">
    <property type="nucleotide sequence ID" value="NZ_VLNY01000021.1"/>
</dbReference>
<organism evidence="3 4">
    <name type="scientific">Antrihabitans cavernicola</name>
    <dbReference type="NCBI Taxonomy" id="2495913"/>
    <lineage>
        <taxon>Bacteria</taxon>
        <taxon>Bacillati</taxon>
        <taxon>Actinomycetota</taxon>
        <taxon>Actinomycetes</taxon>
        <taxon>Mycobacteriales</taxon>
        <taxon>Nocardiaceae</taxon>
        <taxon>Antrihabitans</taxon>
    </lineage>
</organism>